<feature type="transmembrane region" description="Helical" evidence="1">
    <location>
        <begin position="155"/>
        <end position="175"/>
    </location>
</feature>
<evidence type="ECO:0000313" key="2">
    <source>
        <dbReference type="EMBL" id="SEQ42401.1"/>
    </source>
</evidence>
<proteinExistence type="predicted"/>
<feature type="transmembrane region" description="Helical" evidence="1">
    <location>
        <begin position="95"/>
        <end position="118"/>
    </location>
</feature>
<dbReference type="OrthoDB" id="2591789at2"/>
<feature type="transmembrane region" description="Helical" evidence="1">
    <location>
        <begin position="58"/>
        <end position="75"/>
    </location>
</feature>
<dbReference type="RefSeq" id="WP_091773473.1">
    <property type="nucleotide sequence ID" value="NZ_FOES01000013.1"/>
</dbReference>
<accession>A0A1H9FWW8</accession>
<dbReference type="EMBL" id="FOES01000013">
    <property type="protein sequence ID" value="SEQ42401.1"/>
    <property type="molecule type" value="Genomic_DNA"/>
</dbReference>
<reference evidence="2 3" key="1">
    <citation type="submission" date="2016-10" db="EMBL/GenBank/DDBJ databases">
        <authorList>
            <person name="de Groot N.N."/>
        </authorList>
    </citation>
    <scope>NUCLEOTIDE SEQUENCE [LARGE SCALE GENOMIC DNA]</scope>
    <source>
        <strain evidence="2 3">DSM 21633</strain>
    </source>
</reference>
<evidence type="ECO:0000313" key="3">
    <source>
        <dbReference type="Proteomes" id="UP000199427"/>
    </source>
</evidence>
<feature type="transmembrane region" description="Helical" evidence="1">
    <location>
        <begin position="34"/>
        <end position="51"/>
    </location>
</feature>
<keyword evidence="1" id="KW-1133">Transmembrane helix</keyword>
<dbReference type="AlphaFoldDB" id="A0A1H9FWW8"/>
<evidence type="ECO:0000256" key="1">
    <source>
        <dbReference type="SAM" id="Phobius"/>
    </source>
</evidence>
<keyword evidence="3" id="KW-1185">Reference proteome</keyword>
<keyword evidence="1" id="KW-0472">Membrane</keyword>
<organism evidence="2 3">
    <name type="scientific">Piscibacillus halophilus</name>
    <dbReference type="NCBI Taxonomy" id="571933"/>
    <lineage>
        <taxon>Bacteria</taxon>
        <taxon>Bacillati</taxon>
        <taxon>Bacillota</taxon>
        <taxon>Bacilli</taxon>
        <taxon>Bacillales</taxon>
        <taxon>Bacillaceae</taxon>
        <taxon>Piscibacillus</taxon>
    </lineage>
</organism>
<protein>
    <submittedName>
        <fullName evidence="2">Uncharacterized protein</fullName>
    </submittedName>
</protein>
<keyword evidence="1" id="KW-0812">Transmembrane</keyword>
<sequence>MGFHEYWAEIKSSIEQLSQLTDEYWRNYSYFNDWQFWVVFLLFIIPLFILIKYVDRKRIFELFFFGWTIHVLWNYTGMYLENQLYFIHYYYLTPMLPSIFTAVSSSLPVAFILVYQYCTKHKKNFYLWMVGVSIAFSFGLAYVEKMIGFIEMNKGFNYFHLFLIDIAVVLTAYWSTRFLIHIRNKANHD</sequence>
<feature type="transmembrane region" description="Helical" evidence="1">
    <location>
        <begin position="125"/>
        <end position="143"/>
    </location>
</feature>
<dbReference type="Proteomes" id="UP000199427">
    <property type="component" value="Unassembled WGS sequence"/>
</dbReference>
<name>A0A1H9FWW8_9BACI</name>
<gene>
    <name evidence="2" type="ORF">SAMN05216362_11347</name>
</gene>